<dbReference type="EMBL" id="CAEKKB010000005">
    <property type="protein sequence ID" value="CAB4310559.1"/>
    <property type="molecule type" value="Genomic_DNA"/>
</dbReference>
<evidence type="ECO:0000256" key="2">
    <source>
        <dbReference type="ARBA" id="ARBA00009324"/>
    </source>
</evidence>
<keyword evidence="5 6" id="KW-0472">Membrane</keyword>
<dbReference type="AlphaFoldDB" id="A0A6J5XA33"/>
<dbReference type="GO" id="GO:0008610">
    <property type="term" value="P:lipid biosynthetic process"/>
    <property type="evidence" value="ECO:0007669"/>
    <property type="project" value="InterPro"/>
</dbReference>
<feature type="domain" description="Fatty acid hydroxylase" evidence="7">
    <location>
        <begin position="51"/>
        <end position="92"/>
    </location>
</feature>
<reference evidence="9" key="1">
    <citation type="journal article" date="2020" name="Genome Biol.">
        <title>Gamete binning: chromosome-level and haplotype-resolved genome assembly enabled by high-throughput single-cell sequencing of gamete genomes.</title>
        <authorList>
            <person name="Campoy J.A."/>
            <person name="Sun H."/>
            <person name="Goel M."/>
            <person name="Jiao W.-B."/>
            <person name="Folz-Donahue K."/>
            <person name="Wang N."/>
            <person name="Rubio M."/>
            <person name="Liu C."/>
            <person name="Kukat C."/>
            <person name="Ruiz D."/>
            <person name="Huettel B."/>
            <person name="Schneeberger K."/>
        </authorList>
    </citation>
    <scope>NUCLEOTIDE SEQUENCE [LARGE SCALE GENOMIC DNA]</scope>
    <source>
        <strain evidence="9">cv. Rojo Pasion</strain>
    </source>
</reference>
<organism evidence="8 9">
    <name type="scientific">Prunus armeniaca</name>
    <name type="common">Apricot</name>
    <name type="synonym">Armeniaca vulgaris</name>
    <dbReference type="NCBI Taxonomy" id="36596"/>
    <lineage>
        <taxon>Eukaryota</taxon>
        <taxon>Viridiplantae</taxon>
        <taxon>Streptophyta</taxon>
        <taxon>Embryophyta</taxon>
        <taxon>Tracheophyta</taxon>
        <taxon>Spermatophyta</taxon>
        <taxon>Magnoliopsida</taxon>
        <taxon>eudicotyledons</taxon>
        <taxon>Gunneridae</taxon>
        <taxon>Pentapetalae</taxon>
        <taxon>rosids</taxon>
        <taxon>fabids</taxon>
        <taxon>Rosales</taxon>
        <taxon>Rosaceae</taxon>
        <taxon>Amygdaloideae</taxon>
        <taxon>Amygdaleae</taxon>
        <taxon>Prunus</taxon>
    </lineage>
</organism>
<dbReference type="GO" id="GO:0016491">
    <property type="term" value="F:oxidoreductase activity"/>
    <property type="evidence" value="ECO:0007669"/>
    <property type="project" value="InterPro"/>
</dbReference>
<proteinExistence type="inferred from homology"/>
<dbReference type="Pfam" id="PF04116">
    <property type="entry name" value="FA_hydroxylase"/>
    <property type="match status" value="1"/>
</dbReference>
<dbReference type="OrthoDB" id="1658724at2759"/>
<gene>
    <name evidence="8" type="ORF">ORAREDHAP_LOCUS32484</name>
</gene>
<keyword evidence="4 6" id="KW-1133">Transmembrane helix</keyword>
<evidence type="ECO:0000259" key="7">
    <source>
        <dbReference type="Pfam" id="PF04116"/>
    </source>
</evidence>
<evidence type="ECO:0000256" key="4">
    <source>
        <dbReference type="ARBA" id="ARBA00022989"/>
    </source>
</evidence>
<dbReference type="Proteomes" id="UP000507245">
    <property type="component" value="Unassembled WGS sequence"/>
</dbReference>
<protein>
    <recommendedName>
        <fullName evidence="7">Fatty acid hydroxylase domain-containing protein</fullName>
    </recommendedName>
</protein>
<evidence type="ECO:0000313" key="8">
    <source>
        <dbReference type="EMBL" id="CAB4310559.1"/>
    </source>
</evidence>
<evidence type="ECO:0000256" key="6">
    <source>
        <dbReference type="SAM" id="Phobius"/>
    </source>
</evidence>
<comment type="subcellular location">
    <subcellularLocation>
        <location evidence="1">Membrane</location>
    </subcellularLocation>
</comment>
<feature type="transmembrane region" description="Helical" evidence="6">
    <location>
        <begin position="40"/>
        <end position="63"/>
    </location>
</feature>
<dbReference type="PANTHER" id="PTHR11863">
    <property type="entry name" value="STEROL DESATURASE"/>
    <property type="match status" value="1"/>
</dbReference>
<dbReference type="GO" id="GO:0016020">
    <property type="term" value="C:membrane"/>
    <property type="evidence" value="ECO:0007669"/>
    <property type="project" value="UniProtKB-SubCell"/>
</dbReference>
<accession>A0A6J5XA33</accession>
<comment type="similarity">
    <text evidence="2">Belongs to the sterol desaturase family.</text>
</comment>
<dbReference type="InterPro" id="IPR006694">
    <property type="entry name" value="Fatty_acid_hydroxylase"/>
</dbReference>
<keyword evidence="3 6" id="KW-0812">Transmembrane</keyword>
<name>A0A6J5XA33_PRUAR</name>
<sequence length="101" mass="11836">MGLGGEWVWGLELEGGGHGGMEREREREREKEHNLQNLPLWNTIGFISTLVLHMGVSEPLYYWMHRRFHGNYFFENYHSLHHSSPIPQPFTGKIINMSTDL</sequence>
<evidence type="ECO:0000256" key="5">
    <source>
        <dbReference type="ARBA" id="ARBA00023136"/>
    </source>
</evidence>
<dbReference type="InterPro" id="IPR050307">
    <property type="entry name" value="Sterol_Desaturase_Related"/>
</dbReference>
<evidence type="ECO:0000256" key="3">
    <source>
        <dbReference type="ARBA" id="ARBA00022692"/>
    </source>
</evidence>
<dbReference type="GO" id="GO:0005506">
    <property type="term" value="F:iron ion binding"/>
    <property type="evidence" value="ECO:0007669"/>
    <property type="project" value="InterPro"/>
</dbReference>
<evidence type="ECO:0000313" key="9">
    <source>
        <dbReference type="Proteomes" id="UP000507245"/>
    </source>
</evidence>
<keyword evidence="9" id="KW-1185">Reference proteome</keyword>
<evidence type="ECO:0000256" key="1">
    <source>
        <dbReference type="ARBA" id="ARBA00004370"/>
    </source>
</evidence>